<dbReference type="CDD" id="cd07067">
    <property type="entry name" value="HP_PGM_like"/>
    <property type="match status" value="1"/>
</dbReference>
<dbReference type="PANTHER" id="PTHR47623">
    <property type="entry name" value="OS09G0287300 PROTEIN"/>
    <property type="match status" value="1"/>
</dbReference>
<dbReference type="InterPro" id="IPR013078">
    <property type="entry name" value="His_Pase_superF_clade-1"/>
</dbReference>
<name>A0A1I7BV31_9BACT</name>
<dbReference type="Pfam" id="PF00300">
    <property type="entry name" value="His_Phos_1"/>
    <property type="match status" value="1"/>
</dbReference>
<dbReference type="SMART" id="SM00855">
    <property type="entry name" value="PGAM"/>
    <property type="match status" value="1"/>
</dbReference>
<evidence type="ECO:0000256" key="1">
    <source>
        <dbReference type="PIRSR" id="PIRSR613078-2"/>
    </source>
</evidence>
<proteinExistence type="predicted"/>
<dbReference type="EMBL" id="FPBF01000003">
    <property type="protein sequence ID" value="SFT91019.1"/>
    <property type="molecule type" value="Genomic_DNA"/>
</dbReference>
<dbReference type="OrthoDB" id="9810154at2"/>
<dbReference type="Proteomes" id="UP000199673">
    <property type="component" value="Unassembled WGS sequence"/>
</dbReference>
<dbReference type="RefSeq" id="WP_091694014.1">
    <property type="nucleotide sequence ID" value="NZ_FPBF01000003.1"/>
</dbReference>
<evidence type="ECO:0000313" key="2">
    <source>
        <dbReference type="EMBL" id="SFT91019.1"/>
    </source>
</evidence>
<protein>
    <submittedName>
        <fullName evidence="2">Phosphohistidine phosphatase</fullName>
    </submittedName>
</protein>
<dbReference type="AlphaFoldDB" id="A0A1I7BV31"/>
<reference evidence="3" key="1">
    <citation type="submission" date="2016-10" db="EMBL/GenBank/DDBJ databases">
        <authorList>
            <person name="Varghese N."/>
            <person name="Submissions S."/>
        </authorList>
    </citation>
    <scope>NUCLEOTIDE SEQUENCE [LARGE SCALE GENOMIC DNA]</scope>
    <source>
        <strain evidence="3">DSM 23445</strain>
    </source>
</reference>
<dbReference type="Gene3D" id="3.40.50.1240">
    <property type="entry name" value="Phosphoglycerate mutase-like"/>
    <property type="match status" value="1"/>
</dbReference>
<evidence type="ECO:0000313" key="3">
    <source>
        <dbReference type="Proteomes" id="UP000199673"/>
    </source>
</evidence>
<sequence length="163" mass="18681">MKKIILVRHGKSAWDNPNLSDHDRPLADRGLTDVPEMGLRLKEKGIVPDLILSSTATRASQTAEILAEVLHIPKSKILYERNLYHASSGMILKYIQRQDDAHELIFVVGHNPGMNDFIDFFSGTFDNLPTSGLYGWIVDTEHWIQLRPDNIKTWFVDYPKKRV</sequence>
<gene>
    <name evidence="2" type="ORF">SAMN04489724_2740</name>
</gene>
<dbReference type="SUPFAM" id="SSF53254">
    <property type="entry name" value="Phosphoglycerate mutase-like"/>
    <property type="match status" value="1"/>
</dbReference>
<organism evidence="2 3">
    <name type="scientific">Algoriphagus locisalis</name>
    <dbReference type="NCBI Taxonomy" id="305507"/>
    <lineage>
        <taxon>Bacteria</taxon>
        <taxon>Pseudomonadati</taxon>
        <taxon>Bacteroidota</taxon>
        <taxon>Cytophagia</taxon>
        <taxon>Cytophagales</taxon>
        <taxon>Cyclobacteriaceae</taxon>
        <taxon>Algoriphagus</taxon>
    </lineage>
</organism>
<dbReference type="PANTHER" id="PTHR47623:SF1">
    <property type="entry name" value="OS09G0287300 PROTEIN"/>
    <property type="match status" value="1"/>
</dbReference>
<feature type="binding site" evidence="1">
    <location>
        <position position="58"/>
    </location>
    <ligand>
        <name>substrate</name>
    </ligand>
</feature>
<dbReference type="InterPro" id="IPR029033">
    <property type="entry name" value="His_PPase_superfam"/>
</dbReference>
<keyword evidence="3" id="KW-1185">Reference proteome</keyword>
<dbReference type="STRING" id="305507.SAMN04489724_2740"/>
<accession>A0A1I7BV31</accession>